<evidence type="ECO:0000313" key="2">
    <source>
        <dbReference type="EMBL" id="ACU20490.1"/>
    </source>
</evidence>
<reference evidence="2" key="1">
    <citation type="submission" date="2009-08" db="EMBL/GenBank/DDBJ databases">
        <authorList>
            <person name="Cheung F."/>
            <person name="Xiao Y."/>
            <person name="Chan A."/>
            <person name="Moskal W."/>
            <person name="Town C.D."/>
        </authorList>
    </citation>
    <scope>NUCLEOTIDE SEQUENCE</scope>
</reference>
<name>C6TF88_SOYBN</name>
<sequence length="70" mass="7971">GHFHNRNWKRGRKTQIENGSDGEVEDVRRSRASCCRFLSHRWLRSFSSSFCEAHVGFISGNQATSPACSK</sequence>
<dbReference type="EMBL" id="BT096272">
    <property type="protein sequence ID" value="ACU20490.1"/>
    <property type="molecule type" value="mRNA"/>
</dbReference>
<protein>
    <submittedName>
        <fullName evidence="2">Uncharacterized protein</fullName>
    </submittedName>
</protein>
<feature type="compositionally biased region" description="Basic residues" evidence="1">
    <location>
        <begin position="1"/>
        <end position="13"/>
    </location>
</feature>
<feature type="region of interest" description="Disordered" evidence="1">
    <location>
        <begin position="1"/>
        <end position="23"/>
    </location>
</feature>
<proteinExistence type="evidence at transcript level"/>
<evidence type="ECO:0000256" key="1">
    <source>
        <dbReference type="SAM" id="MobiDB-lite"/>
    </source>
</evidence>
<feature type="non-terminal residue" evidence="2">
    <location>
        <position position="1"/>
    </location>
</feature>
<dbReference type="AlphaFoldDB" id="C6TF88"/>
<accession>C6TF88</accession>
<organism evidence="2">
    <name type="scientific">Glycine max</name>
    <name type="common">Soybean</name>
    <name type="synonym">Glycine hispida</name>
    <dbReference type="NCBI Taxonomy" id="3847"/>
    <lineage>
        <taxon>Eukaryota</taxon>
        <taxon>Viridiplantae</taxon>
        <taxon>Streptophyta</taxon>
        <taxon>Embryophyta</taxon>
        <taxon>Tracheophyta</taxon>
        <taxon>Spermatophyta</taxon>
        <taxon>Magnoliopsida</taxon>
        <taxon>eudicotyledons</taxon>
        <taxon>Gunneridae</taxon>
        <taxon>Pentapetalae</taxon>
        <taxon>rosids</taxon>
        <taxon>fabids</taxon>
        <taxon>Fabales</taxon>
        <taxon>Fabaceae</taxon>
        <taxon>Papilionoideae</taxon>
        <taxon>50 kb inversion clade</taxon>
        <taxon>NPAAA clade</taxon>
        <taxon>indigoferoid/millettioid clade</taxon>
        <taxon>Phaseoleae</taxon>
        <taxon>Glycine</taxon>
        <taxon>Glycine subgen. Soja</taxon>
    </lineage>
</organism>